<gene>
    <name evidence="2" type="ORF">SAMN05216499_10876</name>
</gene>
<organism evidence="2 3">
    <name type="scientific">Actinacidiphila paucisporea</name>
    <dbReference type="NCBI Taxonomy" id="310782"/>
    <lineage>
        <taxon>Bacteria</taxon>
        <taxon>Bacillati</taxon>
        <taxon>Actinomycetota</taxon>
        <taxon>Actinomycetes</taxon>
        <taxon>Kitasatosporales</taxon>
        <taxon>Streptomycetaceae</taxon>
        <taxon>Actinacidiphila</taxon>
    </lineage>
</organism>
<sequence length="137" mass="13632">MISRTLKRAAAAAGTSVLVVMAGGGATAGAQTTVQPQAVQGSVIRGGADGTPRTLMCPPEENVLSGGFALSAPQGRALGRGPADLLESRPTPDATGWVITVRKDLAPADRGRPGTLGAPADLTLFVVCTQGENTPGG</sequence>
<evidence type="ECO:0008006" key="4">
    <source>
        <dbReference type="Google" id="ProtNLM"/>
    </source>
</evidence>
<keyword evidence="3" id="KW-1185">Reference proteome</keyword>
<dbReference type="EMBL" id="FRBI01000008">
    <property type="protein sequence ID" value="SHM08396.1"/>
    <property type="molecule type" value="Genomic_DNA"/>
</dbReference>
<dbReference type="Proteomes" id="UP000184111">
    <property type="component" value="Unassembled WGS sequence"/>
</dbReference>
<reference evidence="2 3" key="1">
    <citation type="submission" date="2016-11" db="EMBL/GenBank/DDBJ databases">
        <authorList>
            <person name="Jaros S."/>
            <person name="Januszkiewicz K."/>
            <person name="Wedrychowicz H."/>
        </authorList>
    </citation>
    <scope>NUCLEOTIDE SEQUENCE [LARGE SCALE GENOMIC DNA]</scope>
    <source>
        <strain evidence="2 3">CGMCC 4.2025</strain>
    </source>
</reference>
<proteinExistence type="predicted"/>
<dbReference type="OrthoDB" id="3854906at2"/>
<feature type="chain" id="PRO_5038435563" description="Secreted protein" evidence="1">
    <location>
        <begin position="23"/>
        <end position="137"/>
    </location>
</feature>
<dbReference type="RefSeq" id="WP_073498234.1">
    <property type="nucleotide sequence ID" value="NZ_FRBI01000008.1"/>
</dbReference>
<keyword evidence="1" id="KW-0732">Signal</keyword>
<name>A0A1M7FWL7_9ACTN</name>
<evidence type="ECO:0000313" key="2">
    <source>
        <dbReference type="EMBL" id="SHM08396.1"/>
    </source>
</evidence>
<protein>
    <recommendedName>
        <fullName evidence="4">Secreted protein</fullName>
    </recommendedName>
</protein>
<accession>A0A1M7FWL7</accession>
<evidence type="ECO:0000256" key="1">
    <source>
        <dbReference type="SAM" id="SignalP"/>
    </source>
</evidence>
<dbReference type="AlphaFoldDB" id="A0A1M7FWL7"/>
<feature type="signal peptide" evidence="1">
    <location>
        <begin position="1"/>
        <end position="22"/>
    </location>
</feature>
<evidence type="ECO:0000313" key="3">
    <source>
        <dbReference type="Proteomes" id="UP000184111"/>
    </source>
</evidence>